<dbReference type="CDD" id="cd04586">
    <property type="entry name" value="CBS_pair_BON_assoc"/>
    <property type="match status" value="1"/>
</dbReference>
<reference evidence="4 5" key="1">
    <citation type="submission" date="2017-01" db="EMBL/GenBank/DDBJ databases">
        <title>First insights into the biology of 'candidatus Vampirococcus archaeovorus'.</title>
        <authorList>
            <person name="Kizina J."/>
            <person name="Jordan S."/>
            <person name="Stueber K."/>
            <person name="Reinhardt R."/>
            <person name="Harder J."/>
        </authorList>
    </citation>
    <scope>NUCLEOTIDE SEQUENCE [LARGE SCALE GENOMIC DNA]</scope>
    <source>
        <strain evidence="4 5">LiM</strain>
    </source>
</reference>
<gene>
    <name evidence="4" type="ORF">BU251_07075</name>
</gene>
<dbReference type="InterPro" id="IPR046342">
    <property type="entry name" value="CBS_dom_sf"/>
</dbReference>
<dbReference type="PANTHER" id="PTHR43080">
    <property type="entry name" value="CBS DOMAIN-CONTAINING PROTEIN CBSX3, MITOCHONDRIAL"/>
    <property type="match status" value="1"/>
</dbReference>
<dbReference type="AlphaFoldDB" id="A0A410P5X1"/>
<accession>A0A410P5X1</accession>
<protein>
    <recommendedName>
        <fullName evidence="3">CBS domain-containing protein</fullName>
    </recommendedName>
</protein>
<feature type="domain" description="CBS" evidence="3">
    <location>
        <begin position="93"/>
        <end position="146"/>
    </location>
</feature>
<dbReference type="PROSITE" id="PS51371">
    <property type="entry name" value="CBS"/>
    <property type="match status" value="2"/>
</dbReference>
<keyword evidence="5" id="KW-1185">Reference proteome</keyword>
<dbReference type="Pfam" id="PF00571">
    <property type="entry name" value="CBS"/>
    <property type="match status" value="2"/>
</dbReference>
<evidence type="ECO:0000313" key="5">
    <source>
        <dbReference type="Proteomes" id="UP000287243"/>
    </source>
</evidence>
<evidence type="ECO:0000259" key="3">
    <source>
        <dbReference type="PROSITE" id="PS51371"/>
    </source>
</evidence>
<dbReference type="OrthoDB" id="9790355at2"/>
<dbReference type="SUPFAM" id="SSF54631">
    <property type="entry name" value="CBS-domain pair"/>
    <property type="match status" value="1"/>
</dbReference>
<evidence type="ECO:0000256" key="2">
    <source>
        <dbReference type="PROSITE-ProRule" id="PRU00703"/>
    </source>
</evidence>
<name>A0A410P5X1_VELA1</name>
<dbReference type="RefSeq" id="WP_128700326.1">
    <property type="nucleotide sequence ID" value="NZ_CP019384.1"/>
</dbReference>
<evidence type="ECO:0000313" key="4">
    <source>
        <dbReference type="EMBL" id="QAT17492.1"/>
    </source>
</evidence>
<dbReference type="PANTHER" id="PTHR43080:SF26">
    <property type="entry name" value="REGULATORY PROTEIN"/>
    <property type="match status" value="1"/>
</dbReference>
<organism evidence="4 5">
    <name type="scientific">Velamenicoccus archaeovorus</name>
    <dbReference type="NCBI Taxonomy" id="1930593"/>
    <lineage>
        <taxon>Bacteria</taxon>
        <taxon>Pseudomonadati</taxon>
        <taxon>Candidatus Omnitrophota</taxon>
        <taxon>Candidatus Velamenicoccus</taxon>
    </lineage>
</organism>
<feature type="domain" description="CBS" evidence="3">
    <location>
        <begin position="7"/>
        <end position="65"/>
    </location>
</feature>
<dbReference type="Proteomes" id="UP000287243">
    <property type="component" value="Chromosome"/>
</dbReference>
<dbReference type="InterPro" id="IPR051257">
    <property type="entry name" value="Diverse_CBS-Domain"/>
</dbReference>
<dbReference type="Gene3D" id="3.10.580.10">
    <property type="entry name" value="CBS-domain"/>
    <property type="match status" value="1"/>
</dbReference>
<dbReference type="KEGG" id="vai:BU251_07075"/>
<sequence>MKISEIMTREVRTLSSDTPAVEALKHLFENKISGLPVVDGEGRLIGMFTEKDILRAILPSYVSQVGRFVYENSPKTIKCKVAKLAGAKVGELMRKEVVKVSEEAPVCEVAHIMLTQNVRRVPVVDAEDRIKGIVARSDVLDQLLKG</sequence>
<evidence type="ECO:0000256" key="1">
    <source>
        <dbReference type="ARBA" id="ARBA00023122"/>
    </source>
</evidence>
<dbReference type="InterPro" id="IPR000644">
    <property type="entry name" value="CBS_dom"/>
</dbReference>
<dbReference type="EMBL" id="CP019384">
    <property type="protein sequence ID" value="QAT17492.1"/>
    <property type="molecule type" value="Genomic_DNA"/>
</dbReference>
<dbReference type="SMART" id="SM00116">
    <property type="entry name" value="CBS"/>
    <property type="match status" value="2"/>
</dbReference>
<proteinExistence type="predicted"/>
<keyword evidence="1 2" id="KW-0129">CBS domain</keyword>